<reference evidence="7 8" key="1">
    <citation type="submission" date="2018-11" db="EMBL/GenBank/DDBJ databases">
        <title>Chryseotalea sanarue gen. nov., sp., nov., a member of the family Cytophagaceae, isolated from a brackish lake in Hamamatsu Japan.</title>
        <authorList>
            <person name="Maejima Y."/>
            <person name="Iino T."/>
            <person name="Muraguchi Y."/>
            <person name="Fukuda K."/>
            <person name="Ohkuma M."/>
            <person name="Moriuchi R."/>
            <person name="Dohra H."/>
            <person name="Kimbara K."/>
            <person name="Shintani M."/>
        </authorList>
    </citation>
    <scope>NUCLEOTIDE SEQUENCE [LARGE SCALE GENOMIC DNA]</scope>
    <source>
        <strain evidence="7 8">Ys</strain>
    </source>
</reference>
<feature type="signal peptide" evidence="5">
    <location>
        <begin position="1"/>
        <end position="22"/>
    </location>
</feature>
<evidence type="ECO:0000259" key="6">
    <source>
        <dbReference type="PROSITE" id="PS51123"/>
    </source>
</evidence>
<dbReference type="Gene3D" id="2.120.10.30">
    <property type="entry name" value="TolB, C-terminal domain"/>
    <property type="match status" value="1"/>
</dbReference>
<dbReference type="AlphaFoldDB" id="A0A401U5I8"/>
<dbReference type="PANTHER" id="PTHR30329">
    <property type="entry name" value="STATOR ELEMENT OF FLAGELLAR MOTOR COMPLEX"/>
    <property type="match status" value="1"/>
</dbReference>
<dbReference type="InterPro" id="IPR006665">
    <property type="entry name" value="OmpA-like"/>
</dbReference>
<keyword evidence="8" id="KW-1185">Reference proteome</keyword>
<sequence>MPQLRSIIFLAASLGLFAQVSAQDQDSVALSKEYQLQAEMILEANLAADDARDQMEIAANYDPNNLKANFSAGELRLKTIGKSLAVKYFLRVYQRDPAYNFALEYWIGQSYQYGEEFDKAIDFYTRYQNKLKSKPNYQGKDRVLPAEVERRIFECQNGKEFINNPGKFSIINIGNQINSEYEDYAPVLNEDEDEIVFTSRRKDDNINQDVFEDNKPYEDIFIATKSGNTWTRAKNIGSQVNTPYHDSNLALSSDGNTLFIYNDDNAGDIYASERINGQWMPPEPLPGTINSSYEENSVSISRDEKTLYFSSRRPGGYGGLDIYKATKNEKGEWSNTKNLGPKINSTADDTSPFIDYDQTTLYFSTEGRKGMGGYDIFKSTLTVKGNVEEWSEPENLGYPINTPDDDVFYVRSKDGKRAYYSSVREDGIGYTDIYMITDPEPTVAETKKPEPPKVDPPKKDTVAVAVVTEPVKEPVKEEPVVMVTEPVKEPIKEPVKEPVKQVLPSTFTVKVADATTNDALEARISLKGLRDNIIVPMKSNGPGEYIFSISAAQTRDYRLAVEVEGYSFQNINVKLDGASANPKSISRTVNMRKLQVGSVSILRNIYFDFDKATFTTEAYPELNKLLSMMQQNTNLTVEIGGHTDYYGSKEVNMRLSKRRAEAVKDYLVKKGVDSRRITAVGYGKSRPLASNDDEEEGRELNRRVEFKVLKN</sequence>
<dbReference type="PRINTS" id="PR01021">
    <property type="entry name" value="OMPADOMAIN"/>
</dbReference>
<dbReference type="SUPFAM" id="SSF103088">
    <property type="entry name" value="OmpA-like"/>
    <property type="match status" value="1"/>
</dbReference>
<dbReference type="InterPro" id="IPR011042">
    <property type="entry name" value="6-blade_b-propeller_TolB-like"/>
</dbReference>
<dbReference type="OrthoDB" id="1488841at2"/>
<feature type="chain" id="PRO_5019497107" description="OmpA-like domain-containing protein" evidence="5">
    <location>
        <begin position="23"/>
        <end position="711"/>
    </location>
</feature>
<proteinExistence type="predicted"/>
<dbReference type="SUPFAM" id="SSF82171">
    <property type="entry name" value="DPP6 N-terminal domain-like"/>
    <property type="match status" value="1"/>
</dbReference>
<dbReference type="EMBL" id="BHXQ01000001">
    <property type="protein sequence ID" value="GCC50145.1"/>
    <property type="molecule type" value="Genomic_DNA"/>
</dbReference>
<comment type="caution">
    <text evidence="7">The sequence shown here is derived from an EMBL/GenBank/DDBJ whole genome shotgun (WGS) entry which is preliminary data.</text>
</comment>
<accession>A0A401U5I8</accession>
<dbReference type="RefSeq" id="WP_127120798.1">
    <property type="nucleotide sequence ID" value="NZ_BHXQ01000001.1"/>
</dbReference>
<keyword evidence="2 4" id="KW-0472">Membrane</keyword>
<evidence type="ECO:0000313" key="7">
    <source>
        <dbReference type="EMBL" id="GCC50145.1"/>
    </source>
</evidence>
<gene>
    <name evidence="7" type="ORF">SanaruYs_03600</name>
</gene>
<dbReference type="InterPro" id="IPR011659">
    <property type="entry name" value="WD40"/>
</dbReference>
<dbReference type="Gene3D" id="3.30.1330.60">
    <property type="entry name" value="OmpA-like domain"/>
    <property type="match status" value="1"/>
</dbReference>
<evidence type="ECO:0000256" key="2">
    <source>
        <dbReference type="ARBA" id="ARBA00023136"/>
    </source>
</evidence>
<dbReference type="InterPro" id="IPR011990">
    <property type="entry name" value="TPR-like_helical_dom_sf"/>
</dbReference>
<dbReference type="Pfam" id="PF07676">
    <property type="entry name" value="PD40"/>
    <property type="match status" value="3"/>
</dbReference>
<keyword evidence="3" id="KW-0998">Cell outer membrane</keyword>
<feature type="domain" description="OmpA-like" evidence="6">
    <location>
        <begin position="592"/>
        <end position="711"/>
    </location>
</feature>
<evidence type="ECO:0000313" key="8">
    <source>
        <dbReference type="Proteomes" id="UP000288227"/>
    </source>
</evidence>
<protein>
    <recommendedName>
        <fullName evidence="6">OmpA-like domain-containing protein</fullName>
    </recommendedName>
</protein>
<name>A0A401U5I8_9BACT</name>
<evidence type="ECO:0000256" key="4">
    <source>
        <dbReference type="PROSITE-ProRule" id="PRU00473"/>
    </source>
</evidence>
<dbReference type="CDD" id="cd07185">
    <property type="entry name" value="OmpA_C-like"/>
    <property type="match status" value="1"/>
</dbReference>
<evidence type="ECO:0000256" key="5">
    <source>
        <dbReference type="SAM" id="SignalP"/>
    </source>
</evidence>
<dbReference type="PANTHER" id="PTHR30329:SF21">
    <property type="entry name" value="LIPOPROTEIN YIAD-RELATED"/>
    <property type="match status" value="1"/>
</dbReference>
<dbReference type="InterPro" id="IPR036737">
    <property type="entry name" value="OmpA-like_sf"/>
</dbReference>
<dbReference type="PROSITE" id="PS51123">
    <property type="entry name" value="OMPA_2"/>
    <property type="match status" value="1"/>
</dbReference>
<dbReference type="Proteomes" id="UP000288227">
    <property type="component" value="Unassembled WGS sequence"/>
</dbReference>
<dbReference type="GO" id="GO:0009279">
    <property type="term" value="C:cell outer membrane"/>
    <property type="evidence" value="ECO:0007669"/>
    <property type="project" value="UniProtKB-SubCell"/>
</dbReference>
<dbReference type="Gene3D" id="1.25.40.10">
    <property type="entry name" value="Tetratricopeptide repeat domain"/>
    <property type="match status" value="1"/>
</dbReference>
<dbReference type="InterPro" id="IPR050330">
    <property type="entry name" value="Bact_OuterMem_StrucFunc"/>
</dbReference>
<keyword evidence="5" id="KW-0732">Signal</keyword>
<dbReference type="SUPFAM" id="SSF48452">
    <property type="entry name" value="TPR-like"/>
    <property type="match status" value="1"/>
</dbReference>
<comment type="subcellular location">
    <subcellularLocation>
        <location evidence="1">Cell outer membrane</location>
    </subcellularLocation>
</comment>
<evidence type="ECO:0000256" key="3">
    <source>
        <dbReference type="ARBA" id="ARBA00023237"/>
    </source>
</evidence>
<evidence type="ECO:0000256" key="1">
    <source>
        <dbReference type="ARBA" id="ARBA00004442"/>
    </source>
</evidence>
<dbReference type="Pfam" id="PF00691">
    <property type="entry name" value="OmpA"/>
    <property type="match status" value="1"/>
</dbReference>
<organism evidence="7 8">
    <name type="scientific">Chryseotalea sanaruensis</name>
    <dbReference type="NCBI Taxonomy" id="2482724"/>
    <lineage>
        <taxon>Bacteria</taxon>
        <taxon>Pseudomonadati</taxon>
        <taxon>Bacteroidota</taxon>
        <taxon>Cytophagia</taxon>
        <taxon>Cytophagales</taxon>
        <taxon>Chryseotaleaceae</taxon>
        <taxon>Chryseotalea</taxon>
    </lineage>
</organism>
<dbReference type="InterPro" id="IPR006664">
    <property type="entry name" value="OMP_bac"/>
</dbReference>